<dbReference type="PANTHER" id="PTHR34384:SF5">
    <property type="entry name" value="L-2,3-DIAMINOPROPANOATE--CITRATE LIGASE"/>
    <property type="match status" value="1"/>
</dbReference>
<dbReference type="GO" id="GO:0019290">
    <property type="term" value="P:siderophore biosynthetic process"/>
    <property type="evidence" value="ECO:0007669"/>
    <property type="project" value="InterPro"/>
</dbReference>
<comment type="caution">
    <text evidence="3">The sequence shown here is derived from an EMBL/GenBank/DDBJ whole genome shotgun (WGS) entry which is preliminary data.</text>
</comment>
<dbReference type="Proteomes" id="UP000664534">
    <property type="component" value="Unassembled WGS sequence"/>
</dbReference>
<feature type="domain" description="Aerobactin siderophore biosynthesis IucA/IucC-like C-terminal" evidence="2">
    <location>
        <begin position="131"/>
        <end position="250"/>
    </location>
</feature>
<dbReference type="Pfam" id="PF04183">
    <property type="entry name" value="IucA_IucC"/>
    <property type="match status" value="1"/>
</dbReference>
<dbReference type="InterPro" id="IPR007310">
    <property type="entry name" value="Aerobactin_biosyn_IucA/IucC_N"/>
</dbReference>
<dbReference type="Gene3D" id="1.10.510.40">
    <property type="match status" value="1"/>
</dbReference>
<gene>
    <name evidence="3" type="ORF">IMSHALPRED_006268</name>
</gene>
<dbReference type="Pfam" id="PF06276">
    <property type="entry name" value="FhuF"/>
    <property type="match status" value="1"/>
</dbReference>
<name>A0A8H3FP86_9LECA</name>
<evidence type="ECO:0008006" key="5">
    <source>
        <dbReference type="Google" id="ProtNLM"/>
    </source>
</evidence>
<evidence type="ECO:0000259" key="1">
    <source>
        <dbReference type="Pfam" id="PF04183"/>
    </source>
</evidence>
<accession>A0A8H3FP86</accession>
<sequence>MLRLPSEPFSLKQGSDFPYDLTFALACNITSALRTITPWSALVGPEISATMQKLLPPRIWICNDLAAVTGSQPNFNVAKNCVLVRESLEAKARSQGECLIIAAALAERSVNGKKCHAERVFQLEKVPLKREWFRNYTAKLLESALRPGLDHGIGLEAHGQNMLARFHVASETLAGFVVRDFGGLKLHMPTLRQHGYDAKSSPPGSVITTDKLLEVWKKDHHTIFQSHLNQLLHALKSHGDGGWAIVREELSKFCDLGRVERRWLFMIS</sequence>
<reference evidence="3" key="1">
    <citation type="submission" date="2021-03" db="EMBL/GenBank/DDBJ databases">
        <authorList>
            <person name="Tagirdzhanova G."/>
        </authorList>
    </citation>
    <scope>NUCLEOTIDE SEQUENCE</scope>
</reference>
<dbReference type="OrthoDB" id="2117718at2759"/>
<keyword evidence="4" id="KW-1185">Reference proteome</keyword>
<evidence type="ECO:0000313" key="3">
    <source>
        <dbReference type="EMBL" id="CAF9924696.1"/>
    </source>
</evidence>
<dbReference type="EMBL" id="CAJPDT010000037">
    <property type="protein sequence ID" value="CAF9924696.1"/>
    <property type="molecule type" value="Genomic_DNA"/>
</dbReference>
<evidence type="ECO:0000313" key="4">
    <source>
        <dbReference type="Proteomes" id="UP000664534"/>
    </source>
</evidence>
<dbReference type="PANTHER" id="PTHR34384">
    <property type="entry name" value="L-2,3-DIAMINOPROPANOATE--CITRATE LIGASE"/>
    <property type="match status" value="1"/>
</dbReference>
<dbReference type="GO" id="GO:0016881">
    <property type="term" value="F:acid-amino acid ligase activity"/>
    <property type="evidence" value="ECO:0007669"/>
    <property type="project" value="UniProtKB-ARBA"/>
</dbReference>
<organism evidence="3 4">
    <name type="scientific">Imshaugia aleurites</name>
    <dbReference type="NCBI Taxonomy" id="172621"/>
    <lineage>
        <taxon>Eukaryota</taxon>
        <taxon>Fungi</taxon>
        <taxon>Dikarya</taxon>
        <taxon>Ascomycota</taxon>
        <taxon>Pezizomycotina</taxon>
        <taxon>Lecanoromycetes</taxon>
        <taxon>OSLEUM clade</taxon>
        <taxon>Lecanoromycetidae</taxon>
        <taxon>Lecanorales</taxon>
        <taxon>Lecanorineae</taxon>
        <taxon>Parmeliaceae</taxon>
        <taxon>Imshaugia</taxon>
    </lineage>
</organism>
<evidence type="ECO:0000259" key="2">
    <source>
        <dbReference type="Pfam" id="PF06276"/>
    </source>
</evidence>
<proteinExistence type="predicted"/>
<dbReference type="InterPro" id="IPR037455">
    <property type="entry name" value="LucA/IucC-like"/>
</dbReference>
<feature type="domain" description="Aerobactin siderophore biosynthesis IucA/IucC N-terminal" evidence="1">
    <location>
        <begin position="20"/>
        <end position="106"/>
    </location>
</feature>
<dbReference type="AlphaFoldDB" id="A0A8H3FP86"/>
<dbReference type="InterPro" id="IPR022770">
    <property type="entry name" value="IucA/IucC-like_C"/>
</dbReference>
<protein>
    <recommendedName>
        <fullName evidence="5">Aerobactin siderophore biosynthesis IucA/IucC-like C-terminal domain-containing protein</fullName>
    </recommendedName>
</protein>